<dbReference type="RefSeq" id="WP_197481808.1">
    <property type="nucleotide sequence ID" value="NZ_CP132970.1"/>
</dbReference>
<dbReference type="EMBL" id="CP132970">
    <property type="protein sequence ID" value="XBW04873.1"/>
    <property type="molecule type" value="Genomic_DNA"/>
</dbReference>
<proteinExistence type="predicted"/>
<sequence>MFPTAPRGKAPLAGSHGHLDATSDPSVVARWARQHPDSNIGLRPSEGHVVLDLDHAEQFRAWMDERGLEIPPTRTVRTGRAGGFHYYAKVPAALSGRPLMARLPGLDCKSSKSYVLAPGSVAKTGRVYRVVRDLPVATLPDAWAEHLARPARVKPHGAFPKASAPELSEIEIIREGQALVRHFAIRQAGSGRRAALQGYLFGVHQRLGGHEPTIEALIRTAVEVHGKDENDIRRLAHWVAEQHTAGAIQ</sequence>
<dbReference type="InterPro" id="IPR015330">
    <property type="entry name" value="DNA_primase/pol_bifunc_N"/>
</dbReference>
<dbReference type="Pfam" id="PF09250">
    <property type="entry name" value="Prim-Pol"/>
    <property type="match status" value="1"/>
</dbReference>
<dbReference type="KEGG" id="rhox:RBB84_02515"/>
<evidence type="ECO:0000259" key="2">
    <source>
        <dbReference type="SMART" id="SM00943"/>
    </source>
</evidence>
<gene>
    <name evidence="3" type="ORF">RBB84_02515</name>
</gene>
<reference evidence="3" key="1">
    <citation type="submission" date="2023-08" db="EMBL/GenBank/DDBJ databases">
        <title>The novel hydrolase IpcH responsible for the initial isoprocarb degradation step in Rhodococcus sp. D-6.</title>
        <authorList>
            <person name="Zhu Q."/>
        </authorList>
    </citation>
    <scope>NUCLEOTIDE SEQUENCE</scope>
    <source>
        <strain evidence="3">D-6</strain>
    </source>
</reference>
<feature type="domain" description="DNA primase/polymerase bifunctional N-terminal" evidence="2">
    <location>
        <begin position="1"/>
        <end position="143"/>
    </location>
</feature>
<dbReference type="AlphaFoldDB" id="A0AAU7UYP1"/>
<dbReference type="SMART" id="SM00943">
    <property type="entry name" value="Prim-Pol"/>
    <property type="match status" value="1"/>
</dbReference>
<dbReference type="SUPFAM" id="SSF56747">
    <property type="entry name" value="Prim-pol domain"/>
    <property type="match status" value="1"/>
</dbReference>
<evidence type="ECO:0000256" key="1">
    <source>
        <dbReference type="SAM" id="MobiDB-lite"/>
    </source>
</evidence>
<protein>
    <submittedName>
        <fullName evidence="3">Bifunctional DNA primase/polymerase</fullName>
    </submittedName>
</protein>
<accession>A0AAU7UYP1</accession>
<organism evidence="3">
    <name type="scientific">Rhodococcus sp. D-6</name>
    <dbReference type="NCBI Taxonomy" id="1387842"/>
    <lineage>
        <taxon>Bacteria</taxon>
        <taxon>Bacillati</taxon>
        <taxon>Actinomycetota</taxon>
        <taxon>Actinomycetes</taxon>
        <taxon>Mycobacteriales</taxon>
        <taxon>Nocardiaceae</taxon>
        <taxon>Rhodococcus</taxon>
    </lineage>
</organism>
<evidence type="ECO:0000313" key="3">
    <source>
        <dbReference type="EMBL" id="XBW04873.1"/>
    </source>
</evidence>
<dbReference type="CDD" id="cd04859">
    <property type="entry name" value="Prim_Pol"/>
    <property type="match status" value="1"/>
</dbReference>
<feature type="region of interest" description="Disordered" evidence="1">
    <location>
        <begin position="1"/>
        <end position="21"/>
    </location>
</feature>
<name>A0AAU7UYP1_9NOCA</name>